<protein>
    <submittedName>
        <fullName evidence="2">DUF2268 domain-containing putative Zn-dependent protease</fullName>
    </submittedName>
</protein>
<gene>
    <name evidence="2" type="ORF">QYF49_24290</name>
</gene>
<evidence type="ECO:0000313" key="2">
    <source>
        <dbReference type="EMBL" id="MDN4076063.1"/>
    </source>
</evidence>
<comment type="caution">
    <text evidence="2">The sequence shown here is derived from an EMBL/GenBank/DDBJ whole genome shotgun (WGS) entry which is preliminary data.</text>
</comment>
<keyword evidence="3" id="KW-1185">Reference proteome</keyword>
<dbReference type="EMBL" id="JAUHLN010000010">
    <property type="protein sequence ID" value="MDN4076063.1"/>
    <property type="molecule type" value="Genomic_DNA"/>
</dbReference>
<dbReference type="Proteomes" id="UP001168694">
    <property type="component" value="Unassembled WGS sequence"/>
</dbReference>
<organism evidence="2 3">
    <name type="scientific">Fictibacillus terranigra</name>
    <dbReference type="NCBI Taxonomy" id="3058424"/>
    <lineage>
        <taxon>Bacteria</taxon>
        <taxon>Bacillati</taxon>
        <taxon>Bacillota</taxon>
        <taxon>Bacilli</taxon>
        <taxon>Bacillales</taxon>
        <taxon>Fictibacillaceae</taxon>
        <taxon>Fictibacillus</taxon>
    </lineage>
</organism>
<feature type="domain" description="DUF2268" evidence="1">
    <location>
        <begin position="1"/>
        <end position="35"/>
    </location>
</feature>
<keyword evidence="2" id="KW-0378">Hydrolase</keyword>
<evidence type="ECO:0000259" key="1">
    <source>
        <dbReference type="Pfam" id="PF10026"/>
    </source>
</evidence>
<keyword evidence="2" id="KW-0645">Protease</keyword>
<dbReference type="GO" id="GO:0008233">
    <property type="term" value="F:peptidase activity"/>
    <property type="evidence" value="ECO:0007669"/>
    <property type="project" value="UniProtKB-KW"/>
</dbReference>
<name>A0ABT8EDR1_9BACL</name>
<dbReference type="GO" id="GO:0006508">
    <property type="term" value="P:proteolysis"/>
    <property type="evidence" value="ECO:0007669"/>
    <property type="project" value="UniProtKB-KW"/>
</dbReference>
<proteinExistence type="predicted"/>
<accession>A0ABT8EDR1</accession>
<dbReference type="InterPro" id="IPR018728">
    <property type="entry name" value="DUF2268"/>
</dbReference>
<sequence>MGGYSIGYFLVKWFIEKHNETLIENMTSLPSEQFLAY</sequence>
<dbReference type="Pfam" id="PF10026">
    <property type="entry name" value="DUF2268"/>
    <property type="match status" value="1"/>
</dbReference>
<evidence type="ECO:0000313" key="3">
    <source>
        <dbReference type="Proteomes" id="UP001168694"/>
    </source>
</evidence>
<reference evidence="2" key="1">
    <citation type="submission" date="2023-06" db="EMBL/GenBank/DDBJ databases">
        <title>Draft Genome Sequences of Representative Paenibacillus Polymyxa, Bacillus cereus, Fictibacillus sp., and Brevibacillus agri Strains Isolated from Amazonian Dark Earth.</title>
        <authorList>
            <person name="Pellegrinetti T.A."/>
            <person name="Cunha I.C.M."/>
            <person name="Chaves M.G."/>
            <person name="Freitas A.S."/>
            <person name="Silva A.V.R."/>
            <person name="Tsai S.M."/>
            <person name="Mendes L.W."/>
        </authorList>
    </citation>
    <scope>NUCLEOTIDE SEQUENCE</scope>
    <source>
        <strain evidence="2">CENA-BCM004</strain>
    </source>
</reference>